<dbReference type="PANTHER" id="PTHR42693:SF42">
    <property type="entry name" value="ARYLSULFATASE G"/>
    <property type="match status" value="1"/>
</dbReference>
<feature type="region of interest" description="Disordered" evidence="7">
    <location>
        <begin position="106"/>
        <end position="136"/>
    </location>
</feature>
<dbReference type="GO" id="GO:0046872">
    <property type="term" value="F:metal ion binding"/>
    <property type="evidence" value="ECO:0007669"/>
    <property type="project" value="UniProtKB-KW"/>
</dbReference>
<sequence length="136" mass="15817">PTMLEMAGLPLMPKQHIDGESLVHLLKGRGKLNRKAIYWHYPHYHGSGNRPSGAVRAGDYKLIEWYEDNSVELYNLRNDMGEKHDLAKEMPQKAAELQSMLRKWRKQMKAKMPASGPREDFKIWQDSKGKQQTDKQ</sequence>
<evidence type="ECO:0000313" key="9">
    <source>
        <dbReference type="EMBL" id="GAG25580.1"/>
    </source>
</evidence>
<evidence type="ECO:0000256" key="7">
    <source>
        <dbReference type="SAM" id="MobiDB-lite"/>
    </source>
</evidence>
<dbReference type="PANTHER" id="PTHR42693">
    <property type="entry name" value="ARYLSULFATASE FAMILY MEMBER"/>
    <property type="match status" value="1"/>
</dbReference>
<organism evidence="9">
    <name type="scientific">marine sediment metagenome</name>
    <dbReference type="NCBI Taxonomy" id="412755"/>
    <lineage>
        <taxon>unclassified sequences</taxon>
        <taxon>metagenomes</taxon>
        <taxon>ecological metagenomes</taxon>
    </lineage>
</organism>
<evidence type="ECO:0000256" key="5">
    <source>
        <dbReference type="ARBA" id="ARBA00022801"/>
    </source>
</evidence>
<evidence type="ECO:0000256" key="1">
    <source>
        <dbReference type="ARBA" id="ARBA00001913"/>
    </source>
</evidence>
<comment type="cofactor">
    <cofactor evidence="1">
        <name>Ca(2+)</name>
        <dbReference type="ChEBI" id="CHEBI:29108"/>
    </cofactor>
</comment>
<feature type="domain" description="N-sulphoglucosamine sulphohydrolase C-terminal" evidence="8">
    <location>
        <begin position="1"/>
        <end position="106"/>
    </location>
</feature>
<dbReference type="InterPro" id="IPR017850">
    <property type="entry name" value="Alkaline_phosphatase_core_sf"/>
</dbReference>
<protein>
    <recommendedName>
        <fullName evidence="8">N-sulphoglucosamine sulphohydrolase C-terminal domain-containing protein</fullName>
    </recommendedName>
</protein>
<dbReference type="InterPro" id="IPR032506">
    <property type="entry name" value="SGSH_C"/>
</dbReference>
<comment type="similarity">
    <text evidence="2">Belongs to the sulfatase family.</text>
</comment>
<feature type="non-terminal residue" evidence="9">
    <location>
        <position position="1"/>
    </location>
</feature>
<dbReference type="AlphaFoldDB" id="X0W4W5"/>
<evidence type="ECO:0000256" key="3">
    <source>
        <dbReference type="ARBA" id="ARBA00022723"/>
    </source>
</evidence>
<evidence type="ECO:0000256" key="6">
    <source>
        <dbReference type="ARBA" id="ARBA00022837"/>
    </source>
</evidence>
<keyword evidence="3" id="KW-0479">Metal-binding</keyword>
<reference evidence="9" key="1">
    <citation type="journal article" date="2014" name="Front. Microbiol.">
        <title>High frequency of phylogenetically diverse reductive dehalogenase-homologous genes in deep subseafloor sedimentary metagenomes.</title>
        <authorList>
            <person name="Kawai M."/>
            <person name="Futagami T."/>
            <person name="Toyoda A."/>
            <person name="Takaki Y."/>
            <person name="Nishi S."/>
            <person name="Hori S."/>
            <person name="Arai W."/>
            <person name="Tsubouchi T."/>
            <person name="Morono Y."/>
            <person name="Uchiyama I."/>
            <person name="Ito T."/>
            <person name="Fujiyama A."/>
            <person name="Inagaki F."/>
            <person name="Takami H."/>
        </authorList>
    </citation>
    <scope>NUCLEOTIDE SEQUENCE</scope>
    <source>
        <strain evidence="9">Expedition CK06-06</strain>
    </source>
</reference>
<keyword evidence="4" id="KW-0732">Signal</keyword>
<feature type="compositionally biased region" description="Basic and acidic residues" evidence="7">
    <location>
        <begin position="117"/>
        <end position="136"/>
    </location>
</feature>
<evidence type="ECO:0000259" key="8">
    <source>
        <dbReference type="Pfam" id="PF16347"/>
    </source>
</evidence>
<accession>X0W4W5</accession>
<dbReference type="SUPFAM" id="SSF53649">
    <property type="entry name" value="Alkaline phosphatase-like"/>
    <property type="match status" value="1"/>
</dbReference>
<evidence type="ECO:0000256" key="4">
    <source>
        <dbReference type="ARBA" id="ARBA00022729"/>
    </source>
</evidence>
<keyword evidence="6" id="KW-0106">Calcium</keyword>
<dbReference type="EMBL" id="BARS01033410">
    <property type="protein sequence ID" value="GAG25580.1"/>
    <property type="molecule type" value="Genomic_DNA"/>
</dbReference>
<evidence type="ECO:0000256" key="2">
    <source>
        <dbReference type="ARBA" id="ARBA00008779"/>
    </source>
</evidence>
<name>X0W4W5_9ZZZZ</name>
<gene>
    <name evidence="9" type="ORF">S01H1_51742</name>
</gene>
<dbReference type="InterPro" id="IPR050738">
    <property type="entry name" value="Sulfatase"/>
</dbReference>
<dbReference type="GO" id="GO:0004065">
    <property type="term" value="F:arylsulfatase activity"/>
    <property type="evidence" value="ECO:0007669"/>
    <property type="project" value="TreeGrafter"/>
</dbReference>
<dbReference type="Gene3D" id="3.40.720.10">
    <property type="entry name" value="Alkaline Phosphatase, subunit A"/>
    <property type="match status" value="1"/>
</dbReference>
<comment type="caution">
    <text evidence="9">The sequence shown here is derived from an EMBL/GenBank/DDBJ whole genome shotgun (WGS) entry which is preliminary data.</text>
</comment>
<keyword evidence="5" id="KW-0378">Hydrolase</keyword>
<proteinExistence type="inferred from homology"/>
<dbReference type="Pfam" id="PF16347">
    <property type="entry name" value="SGSH_C"/>
    <property type="match status" value="1"/>
</dbReference>